<dbReference type="EMBL" id="RKHO01000001">
    <property type="protein sequence ID" value="ROR91967.1"/>
    <property type="molecule type" value="Genomic_DNA"/>
</dbReference>
<evidence type="ECO:0000256" key="1">
    <source>
        <dbReference type="SAM" id="MobiDB-lite"/>
    </source>
</evidence>
<dbReference type="AlphaFoldDB" id="A0A3N2CWP0"/>
<reference evidence="2 3" key="1">
    <citation type="submission" date="2018-11" db="EMBL/GenBank/DDBJ databases">
        <title>Sequencing the genomes of 1000 actinobacteria strains.</title>
        <authorList>
            <person name="Klenk H.-P."/>
        </authorList>
    </citation>
    <scope>NUCLEOTIDE SEQUENCE [LARGE SCALE GENOMIC DNA]</scope>
    <source>
        <strain evidence="2 3">DSM 12652</strain>
    </source>
</reference>
<evidence type="ECO:0000313" key="2">
    <source>
        <dbReference type="EMBL" id="ROR91967.1"/>
    </source>
</evidence>
<dbReference type="Proteomes" id="UP000281738">
    <property type="component" value="Unassembled WGS sequence"/>
</dbReference>
<organism evidence="2 3">
    <name type="scientific">Nocardioides aurantiacus</name>
    <dbReference type="NCBI Taxonomy" id="86796"/>
    <lineage>
        <taxon>Bacteria</taxon>
        <taxon>Bacillati</taxon>
        <taxon>Actinomycetota</taxon>
        <taxon>Actinomycetes</taxon>
        <taxon>Propionibacteriales</taxon>
        <taxon>Nocardioidaceae</taxon>
        <taxon>Nocardioides</taxon>
    </lineage>
</organism>
<sequence>MNDGHPRSMGRPGREPFPLDAATTQEWSQLALSARWSGRCLELVGDPAPLSQLALLNADYPYELASDWVRGYLDAALEHLLYWANVTAPLVVHADEPVDHDFRPVQTLSRAAVESAAQAVWILGGNSREEAARRHLCLIRWDISEQRKSLPVEHKHKMTAVDDALLARVSARWTAEQLRPPTYLDVIRSSCRTIKRDPAEAEALWRASAGSAHGKRWPSLALRNYTVGEEYQPGQHRTQAIPDPEAMTAVLKLADGFVTWGVQKFLEWSGADYPTVHAQVHEWLAGIIPLKEESQRGELVSENPFASRDEAPS</sequence>
<comment type="caution">
    <text evidence="2">The sequence shown here is derived from an EMBL/GenBank/DDBJ whole genome shotgun (WGS) entry which is preliminary data.</text>
</comment>
<gene>
    <name evidence="2" type="ORF">EDD33_2848</name>
</gene>
<keyword evidence="3" id="KW-1185">Reference proteome</keyword>
<feature type="region of interest" description="Disordered" evidence="1">
    <location>
        <begin position="294"/>
        <end position="313"/>
    </location>
</feature>
<evidence type="ECO:0000313" key="3">
    <source>
        <dbReference type="Proteomes" id="UP000281738"/>
    </source>
</evidence>
<protein>
    <submittedName>
        <fullName evidence="2">Uncharacterized protein</fullName>
    </submittedName>
</protein>
<name>A0A3N2CWP0_9ACTN</name>
<accession>A0A3N2CWP0</accession>
<proteinExistence type="predicted"/>